<dbReference type="AlphaFoldDB" id="A0A1X7HXA2"/>
<proteinExistence type="predicted"/>
<organism evidence="1 2">
    <name type="scientific">Arenibacter troitsensis</name>
    <dbReference type="NCBI Taxonomy" id="188872"/>
    <lineage>
        <taxon>Bacteria</taxon>
        <taxon>Pseudomonadati</taxon>
        <taxon>Bacteroidota</taxon>
        <taxon>Flavobacteriia</taxon>
        <taxon>Flavobacteriales</taxon>
        <taxon>Flavobacteriaceae</taxon>
        <taxon>Arenibacter</taxon>
    </lineage>
</organism>
<name>A0A1X7HXA2_9FLAO</name>
<accession>A0A1X7HXA2</accession>
<sequence>MKTKGVHLILFLLHLFSSKLTIQIKNTIPNVTDTNKKSNPKGLLFYNFAYGSILSE</sequence>
<dbReference type="EMBL" id="FXAO01000001">
    <property type="protein sequence ID" value="SMG06443.1"/>
    <property type="molecule type" value="Genomic_DNA"/>
</dbReference>
<gene>
    <name evidence="1" type="ORF">SAMN03080602_00122</name>
</gene>
<keyword evidence="2" id="KW-1185">Reference proteome</keyword>
<protein>
    <submittedName>
        <fullName evidence="1">Uncharacterized protein</fullName>
    </submittedName>
</protein>
<reference evidence="2" key="1">
    <citation type="submission" date="2017-04" db="EMBL/GenBank/DDBJ databases">
        <authorList>
            <person name="Varghese N."/>
            <person name="Submissions S."/>
        </authorList>
    </citation>
    <scope>NUCLEOTIDE SEQUENCE [LARGE SCALE GENOMIC DNA]</scope>
    <source>
        <strain evidence="2">DSM 19835</strain>
    </source>
</reference>
<evidence type="ECO:0000313" key="2">
    <source>
        <dbReference type="Proteomes" id="UP000193420"/>
    </source>
</evidence>
<evidence type="ECO:0000313" key="1">
    <source>
        <dbReference type="EMBL" id="SMG06443.1"/>
    </source>
</evidence>
<dbReference type="STRING" id="188872.SAMN03080602_00122"/>
<dbReference type="Proteomes" id="UP000193420">
    <property type="component" value="Unassembled WGS sequence"/>
</dbReference>